<dbReference type="PANTHER" id="PTHR16305">
    <property type="entry name" value="TESTICULAR SOLUBLE ADENYLYL CYCLASE"/>
    <property type="match status" value="1"/>
</dbReference>
<sequence length="415" mass="41844">MMPVSMVGRAGELGEFTRAWTGVVTGHGPPAGVAAPRTVVLTGEAGVGKSRLVAAALDALAPRPPLVLSGTARVHSPAPYDWLAAVLTGHDADALPLPSDALAWLAQHPTAPRERYAPATLLRLAVRTVRLLVGAGPAVLVVEDLHALDPASLNLVGELATAAELPVLLVVASRPPEVAVSPQLTARTLARLAGTPGTVRQHLGPLSPAEVAEILAQVYATDDPLPAGAVDAVWRRTGGNPYLVTELLAAVPGHDPAALLAVGPPTGVAMAGLAPAGAVSAGLAPVGGSVVVPTPTEPGRVAPTDPSASVSASASASVELTAREREVLGCLTAGMSNKQVARALSISVRTVAVHVSNLLRKTGTASRTEAALWALRNPRAAPAPQPVAPAPPPAQRTGGDLDGQPSGRGELVEHG</sequence>
<organism evidence="5 6">
    <name type="scientific">Plantactinospora siamensis</name>
    <dbReference type="NCBI Taxonomy" id="555372"/>
    <lineage>
        <taxon>Bacteria</taxon>
        <taxon>Bacillati</taxon>
        <taxon>Actinomycetota</taxon>
        <taxon>Actinomycetes</taxon>
        <taxon>Micromonosporales</taxon>
        <taxon>Micromonosporaceae</taxon>
        <taxon>Plantactinospora</taxon>
    </lineage>
</organism>
<dbReference type="Proteomes" id="UP001589894">
    <property type="component" value="Unassembled WGS sequence"/>
</dbReference>
<dbReference type="EMBL" id="JBHLUE010000002">
    <property type="protein sequence ID" value="MFC0563404.1"/>
    <property type="molecule type" value="Genomic_DNA"/>
</dbReference>
<dbReference type="InterPro" id="IPR036388">
    <property type="entry name" value="WH-like_DNA-bd_sf"/>
</dbReference>
<comment type="caution">
    <text evidence="5">The sequence shown here is derived from an EMBL/GenBank/DDBJ whole genome shotgun (WGS) entry which is preliminary data.</text>
</comment>
<protein>
    <submittedName>
        <fullName evidence="5">LuxR C-terminal-related transcriptional regulator</fullName>
    </submittedName>
</protein>
<name>A0ABV6NSI5_9ACTN</name>
<feature type="compositionally biased region" description="Pro residues" evidence="3">
    <location>
        <begin position="381"/>
        <end position="394"/>
    </location>
</feature>
<evidence type="ECO:0000313" key="6">
    <source>
        <dbReference type="Proteomes" id="UP001589894"/>
    </source>
</evidence>
<keyword evidence="2" id="KW-0067">ATP-binding</keyword>
<dbReference type="Pfam" id="PF00196">
    <property type="entry name" value="GerE"/>
    <property type="match status" value="1"/>
</dbReference>
<feature type="domain" description="HTH luxR-type" evidence="4">
    <location>
        <begin position="313"/>
        <end position="378"/>
    </location>
</feature>
<dbReference type="RefSeq" id="WP_377335871.1">
    <property type="nucleotide sequence ID" value="NZ_JBHLUE010000002.1"/>
</dbReference>
<dbReference type="SUPFAM" id="SSF52540">
    <property type="entry name" value="P-loop containing nucleoside triphosphate hydrolases"/>
    <property type="match status" value="1"/>
</dbReference>
<dbReference type="SMART" id="SM00421">
    <property type="entry name" value="HTH_LUXR"/>
    <property type="match status" value="1"/>
</dbReference>
<dbReference type="PROSITE" id="PS50043">
    <property type="entry name" value="HTH_LUXR_2"/>
    <property type="match status" value="1"/>
</dbReference>
<accession>A0ABV6NSI5</accession>
<reference evidence="5 6" key="1">
    <citation type="submission" date="2024-09" db="EMBL/GenBank/DDBJ databases">
        <authorList>
            <person name="Sun Q."/>
            <person name="Mori K."/>
        </authorList>
    </citation>
    <scope>NUCLEOTIDE SEQUENCE [LARGE SCALE GENOMIC DNA]</scope>
    <source>
        <strain evidence="5 6">TBRC 2205</strain>
    </source>
</reference>
<dbReference type="InterPro" id="IPR016032">
    <property type="entry name" value="Sig_transdc_resp-reg_C-effctor"/>
</dbReference>
<proteinExistence type="predicted"/>
<keyword evidence="6" id="KW-1185">Reference proteome</keyword>
<feature type="region of interest" description="Disordered" evidence="3">
    <location>
        <begin position="378"/>
        <end position="415"/>
    </location>
</feature>
<dbReference type="InterPro" id="IPR027417">
    <property type="entry name" value="P-loop_NTPase"/>
</dbReference>
<gene>
    <name evidence="5" type="ORF">ACFFHU_04385</name>
</gene>
<evidence type="ECO:0000313" key="5">
    <source>
        <dbReference type="EMBL" id="MFC0563404.1"/>
    </source>
</evidence>
<dbReference type="InterPro" id="IPR041664">
    <property type="entry name" value="AAA_16"/>
</dbReference>
<evidence type="ECO:0000259" key="4">
    <source>
        <dbReference type="PROSITE" id="PS50043"/>
    </source>
</evidence>
<dbReference type="Pfam" id="PF13191">
    <property type="entry name" value="AAA_16"/>
    <property type="match status" value="1"/>
</dbReference>
<evidence type="ECO:0000256" key="1">
    <source>
        <dbReference type="ARBA" id="ARBA00022741"/>
    </source>
</evidence>
<dbReference type="PROSITE" id="PS00622">
    <property type="entry name" value="HTH_LUXR_1"/>
    <property type="match status" value="1"/>
</dbReference>
<dbReference type="CDD" id="cd06170">
    <property type="entry name" value="LuxR_C_like"/>
    <property type="match status" value="1"/>
</dbReference>
<dbReference type="InterPro" id="IPR000792">
    <property type="entry name" value="Tscrpt_reg_LuxR_C"/>
</dbReference>
<evidence type="ECO:0000256" key="2">
    <source>
        <dbReference type="ARBA" id="ARBA00022840"/>
    </source>
</evidence>
<dbReference type="PRINTS" id="PR00038">
    <property type="entry name" value="HTHLUXR"/>
</dbReference>
<dbReference type="Gene3D" id="1.10.10.10">
    <property type="entry name" value="Winged helix-like DNA-binding domain superfamily/Winged helix DNA-binding domain"/>
    <property type="match status" value="1"/>
</dbReference>
<keyword evidence="1" id="KW-0547">Nucleotide-binding</keyword>
<evidence type="ECO:0000256" key="3">
    <source>
        <dbReference type="SAM" id="MobiDB-lite"/>
    </source>
</evidence>
<dbReference type="SUPFAM" id="SSF46894">
    <property type="entry name" value="C-terminal effector domain of the bipartite response regulators"/>
    <property type="match status" value="1"/>
</dbReference>
<dbReference type="PANTHER" id="PTHR16305:SF35">
    <property type="entry name" value="TRANSCRIPTIONAL ACTIVATOR DOMAIN"/>
    <property type="match status" value="1"/>
</dbReference>